<evidence type="ECO:0000256" key="3">
    <source>
        <dbReference type="ARBA" id="ARBA00023015"/>
    </source>
</evidence>
<evidence type="ECO:0000256" key="1">
    <source>
        <dbReference type="ARBA" id="ARBA00022553"/>
    </source>
</evidence>
<dbReference type="CDD" id="cd00383">
    <property type="entry name" value="trans_reg_C"/>
    <property type="match status" value="1"/>
</dbReference>
<evidence type="ECO:0000259" key="8">
    <source>
        <dbReference type="PROSITE" id="PS50110"/>
    </source>
</evidence>
<evidence type="ECO:0000256" key="6">
    <source>
        <dbReference type="PROSITE-ProRule" id="PRU00169"/>
    </source>
</evidence>
<keyword evidence="4 7" id="KW-0238">DNA-binding</keyword>
<feature type="modified residue" description="4-aspartylphosphate" evidence="6">
    <location>
        <position position="51"/>
    </location>
</feature>
<dbReference type="SMART" id="SM00862">
    <property type="entry name" value="Trans_reg_C"/>
    <property type="match status" value="1"/>
</dbReference>
<organism evidence="10 11">
    <name type="scientific">Ramlibacter monticola</name>
    <dbReference type="NCBI Taxonomy" id="1926872"/>
    <lineage>
        <taxon>Bacteria</taxon>
        <taxon>Pseudomonadati</taxon>
        <taxon>Pseudomonadota</taxon>
        <taxon>Betaproteobacteria</taxon>
        <taxon>Burkholderiales</taxon>
        <taxon>Comamonadaceae</taxon>
        <taxon>Ramlibacter</taxon>
    </lineage>
</organism>
<dbReference type="PANTHER" id="PTHR48111:SF22">
    <property type="entry name" value="REGULATOR OF RPOS"/>
    <property type="match status" value="1"/>
</dbReference>
<accession>A0A937CU23</accession>
<dbReference type="RefSeq" id="WP_201675581.1">
    <property type="nucleotide sequence ID" value="NZ_JAEQNE010000004.1"/>
</dbReference>
<dbReference type="Gene3D" id="3.40.50.2300">
    <property type="match status" value="1"/>
</dbReference>
<dbReference type="InterPro" id="IPR001789">
    <property type="entry name" value="Sig_transdc_resp-reg_receiver"/>
</dbReference>
<evidence type="ECO:0000256" key="2">
    <source>
        <dbReference type="ARBA" id="ARBA00023012"/>
    </source>
</evidence>
<dbReference type="GO" id="GO:0032993">
    <property type="term" value="C:protein-DNA complex"/>
    <property type="evidence" value="ECO:0007669"/>
    <property type="project" value="TreeGrafter"/>
</dbReference>
<evidence type="ECO:0000256" key="7">
    <source>
        <dbReference type="PROSITE-ProRule" id="PRU01091"/>
    </source>
</evidence>
<dbReference type="AlphaFoldDB" id="A0A937CU23"/>
<sequence>MRVLVIEDNPDIVANLHQYLEPLGYELDSARTGKAGLGFLRDYPYDVIVLDLMLPGMDGLQVCQELRTSLRLRTPLLMLTARDTIPDKVAGFEAGADDYLVKPFSLVELDVRLKALARRGPSLAADAVLRFGELELDPGTHEARRAGQLLRLTPTGYLLLFALLRSAPEVVTREQLEHEVWRDDRPDSDALRTHIHALRQVLDKPFASPMLRTLPGVGFRLVATHEA</sequence>
<keyword evidence="5" id="KW-0804">Transcription</keyword>
<dbReference type="CDD" id="cd17574">
    <property type="entry name" value="REC_OmpR"/>
    <property type="match status" value="1"/>
</dbReference>
<evidence type="ECO:0000259" key="9">
    <source>
        <dbReference type="PROSITE" id="PS51755"/>
    </source>
</evidence>
<name>A0A937CU23_9BURK</name>
<dbReference type="InterPro" id="IPR036388">
    <property type="entry name" value="WH-like_DNA-bd_sf"/>
</dbReference>
<keyword evidence="1 6" id="KW-0597">Phosphoprotein</keyword>
<dbReference type="GO" id="GO:0006355">
    <property type="term" value="P:regulation of DNA-templated transcription"/>
    <property type="evidence" value="ECO:0007669"/>
    <property type="project" value="InterPro"/>
</dbReference>
<dbReference type="PANTHER" id="PTHR48111">
    <property type="entry name" value="REGULATOR OF RPOS"/>
    <property type="match status" value="1"/>
</dbReference>
<dbReference type="PROSITE" id="PS50110">
    <property type="entry name" value="RESPONSE_REGULATORY"/>
    <property type="match status" value="1"/>
</dbReference>
<dbReference type="PROSITE" id="PS51755">
    <property type="entry name" value="OMPR_PHOB"/>
    <property type="match status" value="1"/>
</dbReference>
<protein>
    <submittedName>
        <fullName evidence="10">Response regulator transcription factor</fullName>
    </submittedName>
</protein>
<keyword evidence="2" id="KW-0902">Two-component regulatory system</keyword>
<evidence type="ECO:0000256" key="4">
    <source>
        <dbReference type="ARBA" id="ARBA00023125"/>
    </source>
</evidence>
<dbReference type="SMART" id="SM00448">
    <property type="entry name" value="REC"/>
    <property type="match status" value="1"/>
</dbReference>
<keyword evidence="11" id="KW-1185">Reference proteome</keyword>
<dbReference type="SUPFAM" id="SSF52172">
    <property type="entry name" value="CheY-like"/>
    <property type="match status" value="1"/>
</dbReference>
<dbReference type="GO" id="GO:0000156">
    <property type="term" value="F:phosphorelay response regulator activity"/>
    <property type="evidence" value="ECO:0007669"/>
    <property type="project" value="TreeGrafter"/>
</dbReference>
<evidence type="ECO:0000256" key="5">
    <source>
        <dbReference type="ARBA" id="ARBA00023163"/>
    </source>
</evidence>
<evidence type="ECO:0000313" key="11">
    <source>
        <dbReference type="Proteomes" id="UP000599109"/>
    </source>
</evidence>
<keyword evidence="3" id="KW-0805">Transcription regulation</keyword>
<feature type="DNA-binding region" description="OmpR/PhoB-type" evidence="7">
    <location>
        <begin position="126"/>
        <end position="223"/>
    </location>
</feature>
<dbReference type="InterPro" id="IPR011006">
    <property type="entry name" value="CheY-like_superfamily"/>
</dbReference>
<dbReference type="GO" id="GO:0005829">
    <property type="term" value="C:cytosol"/>
    <property type="evidence" value="ECO:0007669"/>
    <property type="project" value="TreeGrafter"/>
</dbReference>
<feature type="domain" description="OmpR/PhoB-type" evidence="9">
    <location>
        <begin position="126"/>
        <end position="223"/>
    </location>
</feature>
<feature type="domain" description="Response regulatory" evidence="8">
    <location>
        <begin position="2"/>
        <end position="117"/>
    </location>
</feature>
<dbReference type="Gene3D" id="6.10.250.690">
    <property type="match status" value="1"/>
</dbReference>
<dbReference type="InterPro" id="IPR001867">
    <property type="entry name" value="OmpR/PhoB-type_DNA-bd"/>
</dbReference>
<dbReference type="InterPro" id="IPR039420">
    <property type="entry name" value="WalR-like"/>
</dbReference>
<dbReference type="Pfam" id="PF00486">
    <property type="entry name" value="Trans_reg_C"/>
    <property type="match status" value="1"/>
</dbReference>
<gene>
    <name evidence="10" type="ORF">JJ685_17365</name>
</gene>
<evidence type="ECO:0000313" key="10">
    <source>
        <dbReference type="EMBL" id="MBL0392911.1"/>
    </source>
</evidence>
<reference evidence="10 11" key="1">
    <citation type="journal article" date="2017" name="Int. J. Syst. Evol. Microbiol.">
        <title>Ramlibacter monticola sp. nov., isolated from forest soil.</title>
        <authorList>
            <person name="Chaudhary D.K."/>
            <person name="Kim J."/>
        </authorList>
    </citation>
    <scope>NUCLEOTIDE SEQUENCE [LARGE SCALE GENOMIC DNA]</scope>
    <source>
        <strain evidence="10 11">KACC 19175</strain>
    </source>
</reference>
<dbReference type="EMBL" id="JAEQNE010000004">
    <property type="protein sequence ID" value="MBL0392911.1"/>
    <property type="molecule type" value="Genomic_DNA"/>
</dbReference>
<dbReference type="FunFam" id="3.40.50.2300:FF:000001">
    <property type="entry name" value="DNA-binding response regulator PhoB"/>
    <property type="match status" value="1"/>
</dbReference>
<dbReference type="Proteomes" id="UP000599109">
    <property type="component" value="Unassembled WGS sequence"/>
</dbReference>
<proteinExistence type="predicted"/>
<dbReference type="Gene3D" id="1.10.10.10">
    <property type="entry name" value="Winged helix-like DNA-binding domain superfamily/Winged helix DNA-binding domain"/>
    <property type="match status" value="1"/>
</dbReference>
<dbReference type="GO" id="GO:0000976">
    <property type="term" value="F:transcription cis-regulatory region binding"/>
    <property type="evidence" value="ECO:0007669"/>
    <property type="project" value="TreeGrafter"/>
</dbReference>
<dbReference type="Pfam" id="PF00072">
    <property type="entry name" value="Response_reg"/>
    <property type="match status" value="1"/>
</dbReference>
<comment type="caution">
    <text evidence="10">The sequence shown here is derived from an EMBL/GenBank/DDBJ whole genome shotgun (WGS) entry which is preliminary data.</text>
</comment>